<sequence length="756" mass="87969">MASLPISLETINEMREAQFQLQCEGSMNVVESFYRERQFTKLQKKFNEMMITHKKHYLEMLDILKTSTLNENSLTLITSGPPKEMQADIPKLFELANFAFSNNLTDFFTFSTLPSYFTFFLTEFQQQEFERFFKGLNDDMYDLFARVAFASPFFIEFATRVFQPIFSEVIRQSVVTDPSQLVSQIQNLCLQNGRFLPWHVRHVIFHSNDAARTLSRSFFEVALSSPRAAQFYGLFHYSHSVTKELLTELRKYFYISLEKSFYGLRKSITKNENHILLEVFSALVNASSSKININNSSDGAKSQNSNDFAFPLFDRENKEEVSLLFQPLLLSLDDLAVFDFFNQKTSTLIKIDKVSFFKVTNINEAQEKCYHNSLEMTMLGNTIDYVPIIRHLLQNCDTIPLFKKVPEGMTYGNFFGNYLVKKGPMNTYSKRCELASKIFGTNNVESTFAFSQNSSQKDFDKKSFDEKLFLKCLRNTSLDRTKEIKALSAFSLIHNKIDDLTKSLEMIFIVTKFGSDYALLEIEKEQKKLKNMHKTEEYSKDLDRFFQDLRDYTSKLECTIPYVSKLKFAFSKLTYHLTYTSLQKLRKEYNYAKIDKRLHRKIPRYLNKFLEENLQIDPSKKFDKKKHIRDILLNIKTDRPDLILLLNDAINEDSIIRKVYQFSRLFSEFVYELAKGLPPGAIGLDEALPAGSAFLMIMNPPALFSNFALLMDYAGNSDYSEIFDGDSWSTCKSCMRAIIEYVLPDLEMEKILLNPY</sequence>
<dbReference type="VEuPathDB" id="TrichDB:TRFO_08267"/>
<evidence type="ECO:0000313" key="2">
    <source>
        <dbReference type="Proteomes" id="UP000179807"/>
    </source>
</evidence>
<dbReference type="EMBL" id="MLAK01000993">
    <property type="protein sequence ID" value="OHS99648.1"/>
    <property type="molecule type" value="Genomic_DNA"/>
</dbReference>
<dbReference type="GeneID" id="94828888"/>
<accession>A0A1J4JKI6</accession>
<organism evidence="1 2">
    <name type="scientific">Tritrichomonas foetus</name>
    <dbReference type="NCBI Taxonomy" id="1144522"/>
    <lineage>
        <taxon>Eukaryota</taxon>
        <taxon>Metamonada</taxon>
        <taxon>Parabasalia</taxon>
        <taxon>Tritrichomonadida</taxon>
        <taxon>Tritrichomonadidae</taxon>
        <taxon>Tritrichomonas</taxon>
    </lineage>
</organism>
<dbReference type="RefSeq" id="XP_068352785.1">
    <property type="nucleotide sequence ID" value="XM_068494184.1"/>
</dbReference>
<name>A0A1J4JKI6_9EUKA</name>
<proteinExistence type="predicted"/>
<comment type="caution">
    <text evidence="1">The sequence shown here is derived from an EMBL/GenBank/DDBJ whole genome shotgun (WGS) entry which is preliminary data.</text>
</comment>
<dbReference type="AlphaFoldDB" id="A0A1J4JKI6"/>
<protein>
    <submittedName>
        <fullName evidence="1">Uncharacterized protein</fullName>
    </submittedName>
</protein>
<dbReference type="Proteomes" id="UP000179807">
    <property type="component" value="Unassembled WGS sequence"/>
</dbReference>
<gene>
    <name evidence="1" type="ORF">TRFO_08267</name>
</gene>
<keyword evidence="2" id="KW-1185">Reference proteome</keyword>
<reference evidence="1" key="1">
    <citation type="submission" date="2016-10" db="EMBL/GenBank/DDBJ databases">
        <authorList>
            <person name="Benchimol M."/>
            <person name="Almeida L.G."/>
            <person name="Vasconcelos A.T."/>
            <person name="Perreira-Neves A."/>
            <person name="Rosa I.A."/>
            <person name="Tasca T."/>
            <person name="Bogo M.R."/>
            <person name="de Souza W."/>
        </authorList>
    </citation>
    <scope>NUCLEOTIDE SEQUENCE [LARGE SCALE GENOMIC DNA]</scope>
    <source>
        <strain evidence="1">K</strain>
    </source>
</reference>
<evidence type="ECO:0000313" key="1">
    <source>
        <dbReference type="EMBL" id="OHS99648.1"/>
    </source>
</evidence>
<dbReference type="OrthoDB" id="10684452at2759"/>